<keyword evidence="2" id="KW-1185">Reference proteome</keyword>
<evidence type="ECO:0000313" key="1">
    <source>
        <dbReference type="EMBL" id="SDU66827.1"/>
    </source>
</evidence>
<dbReference type="EMBL" id="LT629790">
    <property type="protein sequence ID" value="SDU66827.1"/>
    <property type="molecule type" value="Genomic_DNA"/>
</dbReference>
<reference evidence="1 2" key="1">
    <citation type="submission" date="2016-10" db="EMBL/GenBank/DDBJ databases">
        <authorList>
            <person name="Varghese N."/>
            <person name="Submissions S."/>
        </authorList>
    </citation>
    <scope>NUCLEOTIDE SEQUENCE [LARGE SCALE GENOMIC DNA]</scope>
    <source>
        <strain evidence="1 2">DSM 16733</strain>
    </source>
</reference>
<dbReference type="Proteomes" id="UP000183772">
    <property type="component" value="Chromosome I"/>
</dbReference>
<organism evidence="1 2">
    <name type="scientific">Pseudomonas mediterranea</name>
    <dbReference type="NCBI Taxonomy" id="183795"/>
    <lineage>
        <taxon>Bacteria</taxon>
        <taxon>Pseudomonadati</taxon>
        <taxon>Pseudomonadota</taxon>
        <taxon>Gammaproteobacteria</taxon>
        <taxon>Pseudomonadales</taxon>
        <taxon>Pseudomonadaceae</taxon>
        <taxon>Pseudomonas</taxon>
    </lineage>
</organism>
<proteinExistence type="predicted"/>
<gene>
    <name evidence="1" type="ORF">SAMN05216476_4151</name>
</gene>
<dbReference type="InterPro" id="IPR019110">
    <property type="entry name" value="Uncharacterised_RAQPRD"/>
</dbReference>
<dbReference type="RefSeq" id="WP_081993345.1">
    <property type="nucleotide sequence ID" value="NZ_LT629790.1"/>
</dbReference>
<sequence>MSNPALRYFFIFSLSIIHDACYAASDNERQQLSLIQQQLDVIEHLATRAETAITAESGERYHFDYSRLIRDIRRIRQGVRGYLLPSRAQPRDLTEVMGVYRLDTPPTEPSP</sequence>
<evidence type="ECO:0000313" key="2">
    <source>
        <dbReference type="Proteomes" id="UP000183772"/>
    </source>
</evidence>
<accession>A0AAX2DFH6</accession>
<dbReference type="NCBIfam" id="TIGR01690">
    <property type="entry name" value="ICE_RAQPRD"/>
    <property type="match status" value="1"/>
</dbReference>
<dbReference type="AlphaFoldDB" id="A0AAX2DFH6"/>
<dbReference type="GeneID" id="76214194"/>
<dbReference type="Pfam" id="PF09686">
    <property type="entry name" value="Plasmid_RAQPRD"/>
    <property type="match status" value="1"/>
</dbReference>
<protein>
    <submittedName>
        <fullName evidence="1">Integrative conjugative element protein, RAQPRD family</fullName>
    </submittedName>
</protein>
<name>A0AAX2DFH6_9PSED</name>